<evidence type="ECO:0000313" key="5">
    <source>
        <dbReference type="Proteomes" id="UP000438760"/>
    </source>
</evidence>
<organism evidence="4 5">
    <name type="scientific">Myroides albus</name>
    <dbReference type="NCBI Taxonomy" id="2562892"/>
    <lineage>
        <taxon>Bacteria</taxon>
        <taxon>Pseudomonadati</taxon>
        <taxon>Bacteroidota</taxon>
        <taxon>Flavobacteriia</taxon>
        <taxon>Flavobacteriales</taxon>
        <taxon>Flavobacteriaceae</taxon>
        <taxon>Myroides</taxon>
    </lineage>
</organism>
<dbReference type="Proteomes" id="UP000438760">
    <property type="component" value="Unassembled WGS sequence"/>
</dbReference>
<sequence length="111" mass="12645">MSSLKNRVQLIGRIGQDPEIKRFEKDSIRATFSIAINEVYYNEKNERVESTQWHNVVAWGKVAEIVEKFASKGREVAIEGKLVNRTYTDSEGNKKYITEVVVGEILLLGSK</sequence>
<evidence type="ECO:0000256" key="2">
    <source>
        <dbReference type="HAMAP-Rule" id="MF_00984"/>
    </source>
</evidence>
<name>A0A6I3LHJ3_9FLAO</name>
<dbReference type="CDD" id="cd04496">
    <property type="entry name" value="SSB_OBF"/>
    <property type="match status" value="1"/>
</dbReference>
<comment type="subunit">
    <text evidence="2">Homotetramer.</text>
</comment>
<dbReference type="EMBL" id="WMJX01000001">
    <property type="protein sequence ID" value="MTG96620.1"/>
    <property type="molecule type" value="Genomic_DNA"/>
</dbReference>
<dbReference type="GO" id="GO:0003697">
    <property type="term" value="F:single-stranded DNA binding"/>
    <property type="evidence" value="ECO:0007669"/>
    <property type="project" value="UniProtKB-UniRule"/>
</dbReference>
<dbReference type="GO" id="GO:0006260">
    <property type="term" value="P:DNA replication"/>
    <property type="evidence" value="ECO:0007669"/>
    <property type="project" value="InterPro"/>
</dbReference>
<dbReference type="Pfam" id="PF00436">
    <property type="entry name" value="SSB"/>
    <property type="match status" value="1"/>
</dbReference>
<evidence type="ECO:0000256" key="3">
    <source>
        <dbReference type="PIRNR" id="PIRNR002070"/>
    </source>
</evidence>
<dbReference type="PANTHER" id="PTHR10302:SF0">
    <property type="entry name" value="SINGLE-STRANDED DNA-BINDING PROTEIN, MITOCHONDRIAL"/>
    <property type="match status" value="1"/>
</dbReference>
<dbReference type="PROSITE" id="PS50935">
    <property type="entry name" value="SSB"/>
    <property type="match status" value="1"/>
</dbReference>
<dbReference type="PIRSF" id="PIRSF002070">
    <property type="entry name" value="SSB"/>
    <property type="match status" value="1"/>
</dbReference>
<accession>A0A6I3LHJ3</accession>
<keyword evidence="5" id="KW-1185">Reference proteome</keyword>
<protein>
    <recommendedName>
        <fullName evidence="2 3">Single-stranded DNA-binding protein</fullName>
        <shortName evidence="2">SSB</shortName>
    </recommendedName>
</protein>
<dbReference type="InterPro" id="IPR000424">
    <property type="entry name" value="Primosome_PriB/ssb"/>
</dbReference>
<comment type="caution">
    <text evidence="2">Lacks conserved residue(s) required for the propagation of feature annotation.</text>
</comment>
<evidence type="ECO:0000256" key="1">
    <source>
        <dbReference type="ARBA" id="ARBA00023125"/>
    </source>
</evidence>
<comment type="caution">
    <text evidence="4">The sequence shown here is derived from an EMBL/GenBank/DDBJ whole genome shotgun (WGS) entry which is preliminary data.</text>
</comment>
<dbReference type="GO" id="GO:0009295">
    <property type="term" value="C:nucleoid"/>
    <property type="evidence" value="ECO:0007669"/>
    <property type="project" value="TreeGrafter"/>
</dbReference>
<dbReference type="InterPro" id="IPR012340">
    <property type="entry name" value="NA-bd_OB-fold"/>
</dbReference>
<gene>
    <name evidence="4" type="primary">ssb</name>
    <name evidence="4" type="ORF">GJV76_00430</name>
</gene>
<dbReference type="SUPFAM" id="SSF50249">
    <property type="entry name" value="Nucleic acid-binding proteins"/>
    <property type="match status" value="1"/>
</dbReference>
<dbReference type="AlphaFoldDB" id="A0A6I3LHJ3"/>
<evidence type="ECO:0000313" key="4">
    <source>
        <dbReference type="EMBL" id="MTG96620.1"/>
    </source>
</evidence>
<dbReference type="InterPro" id="IPR011344">
    <property type="entry name" value="ssDNA-bd"/>
</dbReference>
<dbReference type="Gene3D" id="2.40.50.140">
    <property type="entry name" value="Nucleic acid-binding proteins"/>
    <property type="match status" value="1"/>
</dbReference>
<dbReference type="NCBIfam" id="TIGR00621">
    <property type="entry name" value="ssb"/>
    <property type="match status" value="1"/>
</dbReference>
<reference evidence="4 5" key="1">
    <citation type="submission" date="2019-11" db="EMBL/GenBank/DDBJ databases">
        <title>Genome of Strain BIT-d1.</title>
        <authorList>
            <person name="Yang Y."/>
        </authorList>
    </citation>
    <scope>NUCLEOTIDE SEQUENCE [LARGE SCALE GENOMIC DNA]</scope>
    <source>
        <strain evidence="4 5">BIT-d1</strain>
    </source>
</reference>
<keyword evidence="1 2" id="KW-0238">DNA-binding</keyword>
<dbReference type="HAMAP" id="MF_00984">
    <property type="entry name" value="SSB"/>
    <property type="match status" value="1"/>
</dbReference>
<dbReference type="OrthoDB" id="9809878at2"/>
<proteinExistence type="inferred from homology"/>
<dbReference type="PANTHER" id="PTHR10302">
    <property type="entry name" value="SINGLE-STRANDED DNA-BINDING PROTEIN"/>
    <property type="match status" value="1"/>
</dbReference>
<dbReference type="RefSeq" id="WP_155090671.1">
    <property type="nucleotide sequence ID" value="NZ_CP102754.1"/>
</dbReference>